<evidence type="ECO:0000256" key="1">
    <source>
        <dbReference type="SAM" id="MobiDB-lite"/>
    </source>
</evidence>
<feature type="compositionally biased region" description="Basic and acidic residues" evidence="1">
    <location>
        <begin position="62"/>
        <end position="72"/>
    </location>
</feature>
<keyword evidence="3" id="KW-1185">Reference proteome</keyword>
<feature type="region of interest" description="Disordered" evidence="1">
    <location>
        <begin position="28"/>
        <end position="72"/>
    </location>
</feature>
<proteinExistence type="predicted"/>
<evidence type="ECO:0000313" key="2">
    <source>
        <dbReference type="EMBL" id="GFO18595.1"/>
    </source>
</evidence>
<name>A0AAV4BDB2_9GAST</name>
<dbReference type="Proteomes" id="UP000735302">
    <property type="component" value="Unassembled WGS sequence"/>
</dbReference>
<reference evidence="2 3" key="1">
    <citation type="journal article" date="2021" name="Elife">
        <title>Chloroplast acquisition without the gene transfer in kleptoplastic sea slugs, Plakobranchus ocellatus.</title>
        <authorList>
            <person name="Maeda T."/>
            <person name="Takahashi S."/>
            <person name="Yoshida T."/>
            <person name="Shimamura S."/>
            <person name="Takaki Y."/>
            <person name="Nagai Y."/>
            <person name="Toyoda A."/>
            <person name="Suzuki Y."/>
            <person name="Arimoto A."/>
            <person name="Ishii H."/>
            <person name="Satoh N."/>
            <person name="Nishiyama T."/>
            <person name="Hasebe M."/>
            <person name="Maruyama T."/>
            <person name="Minagawa J."/>
            <person name="Obokata J."/>
            <person name="Shigenobu S."/>
        </authorList>
    </citation>
    <scope>NUCLEOTIDE SEQUENCE [LARGE SCALE GENOMIC DNA]</scope>
</reference>
<organism evidence="2 3">
    <name type="scientific">Plakobranchus ocellatus</name>
    <dbReference type="NCBI Taxonomy" id="259542"/>
    <lineage>
        <taxon>Eukaryota</taxon>
        <taxon>Metazoa</taxon>
        <taxon>Spiralia</taxon>
        <taxon>Lophotrochozoa</taxon>
        <taxon>Mollusca</taxon>
        <taxon>Gastropoda</taxon>
        <taxon>Heterobranchia</taxon>
        <taxon>Euthyneura</taxon>
        <taxon>Panpulmonata</taxon>
        <taxon>Sacoglossa</taxon>
        <taxon>Placobranchoidea</taxon>
        <taxon>Plakobranchidae</taxon>
        <taxon>Plakobranchus</taxon>
    </lineage>
</organism>
<comment type="caution">
    <text evidence="2">The sequence shown here is derived from an EMBL/GenBank/DDBJ whole genome shotgun (WGS) entry which is preliminary data.</text>
</comment>
<dbReference type="AlphaFoldDB" id="A0AAV4BDB2"/>
<gene>
    <name evidence="2" type="ORF">PoB_004510000</name>
</gene>
<protein>
    <submittedName>
        <fullName evidence="2">Uncharacterized protein</fullName>
    </submittedName>
</protein>
<sequence length="165" mass="18772">MAGREPVAEGSLQISGCFAIYCQKKKKKEVDEEEEEEEKQEAGGVGEEEEEEKEGDEENEDVKEQNEGEERRSGLVERLFAKQFSIDTGMSALPWCLVWEAQGGVWLLTEAILVEEAVVKSLQYAVGRLQKQLAEVRGGGGVRRRVKVKEKVVREMREKDRKKDR</sequence>
<accession>A0AAV4BDB2</accession>
<dbReference type="EMBL" id="BLXT01004960">
    <property type="protein sequence ID" value="GFO18595.1"/>
    <property type="molecule type" value="Genomic_DNA"/>
</dbReference>
<feature type="compositionally biased region" description="Acidic residues" evidence="1">
    <location>
        <begin position="46"/>
        <end position="61"/>
    </location>
</feature>
<evidence type="ECO:0000313" key="3">
    <source>
        <dbReference type="Proteomes" id="UP000735302"/>
    </source>
</evidence>